<name>A0AAV4WDE4_CAEEX</name>
<proteinExistence type="predicted"/>
<evidence type="ECO:0000313" key="1">
    <source>
        <dbReference type="EMBL" id="GIY79981.1"/>
    </source>
</evidence>
<accession>A0AAV4WDE4</accession>
<evidence type="ECO:0000313" key="2">
    <source>
        <dbReference type="Proteomes" id="UP001054945"/>
    </source>
</evidence>
<keyword evidence="2" id="KW-1185">Reference proteome</keyword>
<protein>
    <submittedName>
        <fullName evidence="1">Uncharacterized protein</fullName>
    </submittedName>
</protein>
<dbReference type="EMBL" id="BPLR01015950">
    <property type="protein sequence ID" value="GIY79981.1"/>
    <property type="molecule type" value="Genomic_DNA"/>
</dbReference>
<organism evidence="1 2">
    <name type="scientific">Caerostris extrusa</name>
    <name type="common">Bark spider</name>
    <name type="synonym">Caerostris bankana</name>
    <dbReference type="NCBI Taxonomy" id="172846"/>
    <lineage>
        <taxon>Eukaryota</taxon>
        <taxon>Metazoa</taxon>
        <taxon>Ecdysozoa</taxon>
        <taxon>Arthropoda</taxon>
        <taxon>Chelicerata</taxon>
        <taxon>Arachnida</taxon>
        <taxon>Araneae</taxon>
        <taxon>Araneomorphae</taxon>
        <taxon>Entelegynae</taxon>
        <taxon>Araneoidea</taxon>
        <taxon>Araneidae</taxon>
        <taxon>Caerostris</taxon>
    </lineage>
</organism>
<comment type="caution">
    <text evidence="1">The sequence shown here is derived from an EMBL/GenBank/DDBJ whole genome shotgun (WGS) entry which is preliminary data.</text>
</comment>
<sequence>MDKIFRLGTSHLCPFIQIWQRIIHFVDEICLPRISLKLDFVQVLCQRKVIQKSKRLLLSDAISFWTLCLTSGKKNSRMLLSITGDGDAIVSVKVRLHCTKVRLDKSPLFEWCGSGSPDSADDF</sequence>
<dbReference type="Proteomes" id="UP001054945">
    <property type="component" value="Unassembled WGS sequence"/>
</dbReference>
<dbReference type="AlphaFoldDB" id="A0AAV4WDE4"/>
<gene>
    <name evidence="1" type="ORF">CEXT_179701</name>
</gene>
<reference evidence="1 2" key="1">
    <citation type="submission" date="2021-06" db="EMBL/GenBank/DDBJ databases">
        <title>Caerostris extrusa draft genome.</title>
        <authorList>
            <person name="Kono N."/>
            <person name="Arakawa K."/>
        </authorList>
    </citation>
    <scope>NUCLEOTIDE SEQUENCE [LARGE SCALE GENOMIC DNA]</scope>
</reference>